<feature type="transmembrane region" description="Helical" evidence="7">
    <location>
        <begin position="208"/>
        <end position="226"/>
    </location>
</feature>
<evidence type="ECO:0000259" key="8">
    <source>
        <dbReference type="PROSITE" id="PS50928"/>
    </source>
</evidence>
<reference evidence="9" key="1">
    <citation type="submission" date="2020-05" db="EMBL/GenBank/DDBJ databases">
        <authorList>
            <person name="Chiriac C."/>
            <person name="Salcher M."/>
            <person name="Ghai R."/>
            <person name="Kavagutti S V."/>
        </authorList>
    </citation>
    <scope>NUCLEOTIDE SEQUENCE</scope>
</reference>
<evidence type="ECO:0000313" key="9">
    <source>
        <dbReference type="EMBL" id="CAB4577353.1"/>
    </source>
</evidence>
<keyword evidence="5 7" id="KW-1133">Transmembrane helix</keyword>
<feature type="domain" description="ABC transmembrane type-1" evidence="8">
    <location>
        <begin position="73"/>
        <end position="257"/>
    </location>
</feature>
<dbReference type="EMBL" id="CAEZTO010000031">
    <property type="protein sequence ID" value="CAB4577353.1"/>
    <property type="molecule type" value="Genomic_DNA"/>
</dbReference>
<dbReference type="GO" id="GO:0010438">
    <property type="term" value="P:cellular response to sulfur starvation"/>
    <property type="evidence" value="ECO:0007669"/>
    <property type="project" value="TreeGrafter"/>
</dbReference>
<dbReference type="Gene3D" id="1.10.3720.10">
    <property type="entry name" value="MetI-like"/>
    <property type="match status" value="1"/>
</dbReference>
<dbReference type="InterPro" id="IPR000515">
    <property type="entry name" value="MetI-like"/>
</dbReference>
<feature type="transmembrane region" description="Helical" evidence="7">
    <location>
        <begin position="23"/>
        <end position="43"/>
    </location>
</feature>
<keyword evidence="4 7" id="KW-0812">Transmembrane</keyword>
<gene>
    <name evidence="9" type="ORF">UFOPK1693_01100</name>
</gene>
<sequence length="268" mass="28806">MSEFRVEQQNTKQQRQTKLRKNLITLAIGAVLPALILIIWQILSTNGSFSASQLPPPVEVIQAAVGLVERGTLWQHLAISVQRVLSGFAIGSILGIVLGSAVGLSKVIGQLLLPTIGALRAVPSLAWVPLLLIWMGIYEEPKVTLIAIGAFFPVFTTVAAGLAAVDRNLIEVGKTYGLKGFQLVRQVLLPAASPVIFSGLRLGLAQSWLFLVAAELIASSMGLGFLLLDSQNTARTDILFMAIILLALLGKLSDVIIATIEKRALRWI</sequence>
<accession>A0A6J6ERY6</accession>
<proteinExistence type="predicted"/>
<evidence type="ECO:0000256" key="3">
    <source>
        <dbReference type="ARBA" id="ARBA00022475"/>
    </source>
</evidence>
<keyword evidence="2" id="KW-0813">Transport</keyword>
<organism evidence="9">
    <name type="scientific">freshwater metagenome</name>
    <dbReference type="NCBI Taxonomy" id="449393"/>
    <lineage>
        <taxon>unclassified sequences</taxon>
        <taxon>metagenomes</taxon>
        <taxon>ecological metagenomes</taxon>
    </lineage>
</organism>
<dbReference type="PANTHER" id="PTHR30151:SF39">
    <property type="entry name" value="ABC TRANSPORTER PERMEASE PROTEIN"/>
    <property type="match status" value="1"/>
</dbReference>
<feature type="transmembrane region" description="Helical" evidence="7">
    <location>
        <begin position="238"/>
        <end position="260"/>
    </location>
</feature>
<dbReference type="PANTHER" id="PTHR30151">
    <property type="entry name" value="ALKANE SULFONATE ABC TRANSPORTER-RELATED, MEMBRANE SUBUNIT"/>
    <property type="match status" value="1"/>
</dbReference>
<keyword evidence="3" id="KW-1003">Cell membrane</keyword>
<evidence type="ECO:0000256" key="7">
    <source>
        <dbReference type="SAM" id="Phobius"/>
    </source>
</evidence>
<dbReference type="Pfam" id="PF00528">
    <property type="entry name" value="BPD_transp_1"/>
    <property type="match status" value="1"/>
</dbReference>
<evidence type="ECO:0000256" key="5">
    <source>
        <dbReference type="ARBA" id="ARBA00022989"/>
    </source>
</evidence>
<evidence type="ECO:0000256" key="6">
    <source>
        <dbReference type="ARBA" id="ARBA00023136"/>
    </source>
</evidence>
<dbReference type="SUPFAM" id="SSF161098">
    <property type="entry name" value="MetI-like"/>
    <property type="match status" value="1"/>
</dbReference>
<dbReference type="FunFam" id="1.10.3720.10:FF:000003">
    <property type="entry name" value="Aliphatic sulfonate ABC transporter permease"/>
    <property type="match status" value="1"/>
</dbReference>
<dbReference type="GO" id="GO:0005886">
    <property type="term" value="C:plasma membrane"/>
    <property type="evidence" value="ECO:0007669"/>
    <property type="project" value="UniProtKB-SubCell"/>
</dbReference>
<dbReference type="AlphaFoldDB" id="A0A6J6ERY6"/>
<dbReference type="CDD" id="cd06261">
    <property type="entry name" value="TM_PBP2"/>
    <property type="match status" value="1"/>
</dbReference>
<name>A0A6J6ERY6_9ZZZZ</name>
<dbReference type="GO" id="GO:0055085">
    <property type="term" value="P:transmembrane transport"/>
    <property type="evidence" value="ECO:0007669"/>
    <property type="project" value="InterPro"/>
</dbReference>
<keyword evidence="6 7" id="KW-0472">Membrane</keyword>
<feature type="transmembrane region" description="Helical" evidence="7">
    <location>
        <begin position="111"/>
        <end position="137"/>
    </location>
</feature>
<evidence type="ECO:0000256" key="2">
    <source>
        <dbReference type="ARBA" id="ARBA00022448"/>
    </source>
</evidence>
<feature type="transmembrane region" description="Helical" evidence="7">
    <location>
        <begin position="143"/>
        <end position="165"/>
    </location>
</feature>
<evidence type="ECO:0000256" key="1">
    <source>
        <dbReference type="ARBA" id="ARBA00004651"/>
    </source>
</evidence>
<evidence type="ECO:0000256" key="4">
    <source>
        <dbReference type="ARBA" id="ARBA00022692"/>
    </source>
</evidence>
<comment type="subcellular location">
    <subcellularLocation>
        <location evidence="1">Cell membrane</location>
        <topology evidence="1">Multi-pass membrane protein</topology>
    </subcellularLocation>
</comment>
<dbReference type="PROSITE" id="PS50928">
    <property type="entry name" value="ABC_TM1"/>
    <property type="match status" value="1"/>
</dbReference>
<dbReference type="InterPro" id="IPR035906">
    <property type="entry name" value="MetI-like_sf"/>
</dbReference>
<protein>
    <submittedName>
        <fullName evidence="9">Unannotated protein</fullName>
    </submittedName>
</protein>
<feature type="transmembrane region" description="Helical" evidence="7">
    <location>
        <begin position="84"/>
        <end position="104"/>
    </location>
</feature>